<dbReference type="GO" id="GO:0050660">
    <property type="term" value="F:flavin adenine dinucleotide binding"/>
    <property type="evidence" value="ECO:0007669"/>
    <property type="project" value="InterPro"/>
</dbReference>
<feature type="domain" description="Pyrroloquinoline quinone-dependent pyranose dehydrogenase beta-propeller" evidence="14">
    <location>
        <begin position="135"/>
        <end position="266"/>
    </location>
</feature>
<proteinExistence type="inferred from homology"/>
<sequence>MALTENGTLILGTRRAGNVYAIPDALTDPDPEVITLLEDLRMPSGVAVHNGDLYIGAVDRILKVTAIDTQLKPNVPYQVITDQLPGESHHGWKYLKFGPDNALYVPVGAPCNICLSPDPRFASLLKMNPANGETTIYAHGIRNTVGFAWHPEDDSLWISDNGRDMMGDDVPPEELNIATGPGQHFGYPFIHGDDIADPEFGDHKDRAAHVFTAPALNIQAHSAALGITFYNDTQFPQDYKNAVFIAEHGSWNRTEKVGYQVSVVLKKADGVLSYQPFVTGWLKGQENWGRPNDVLVAPDGSLLISDDQGGLVYRVRYTDGLAQLGVEHVFAIVSIHNMPILDAINRLGKTRIIDVRHEQAGTHAADGYARASGKLGVMIASTGPGTSNTVTGLYEAQYGSSRVLVITGQAETGFYGKGLAYVHEAENQVPMLASVCRRVESPRHVSQLASAFAQVIDDMFTGRPAPGALEIPIDLQYATAEAATFSFPEQSRFEPDEQLIDQAVAKIKQSSRRIIVAGGGVIAAGASEALQKLARKLDCPILTTVDGRGVIAEDDPLCVGNYYNSAGIYNAIQGADLTIAIGTKFAVGVDGQFQAQTPPGEMIQIDIDGNMIGRTHRAHLGILADANLALTALNAGLDDLLPNDGQFNQTIWEARDGVRGAMRKRLGEDWPQVMDAIRAKLPRDSVFVRDQTISAYNWGNQQFPIYEPRTSINPTSGAIGPGFPMSVGAAVATGRKTVVIHGDGGFMFHATELATAAQYQLPLIVCVFNDSGYGVLRWLQDNRFGRINETDLGKVAFAQMAQSMGVPGERVASVEEFSNAFDSAMAASGPYLIDVDMEHFAPMEISVMPKQKKEVDLREVTTMSEKLAGSIFVRVEITTAYLMNLNLTPEQDLIIGMVRKFVREEIIPLEMHLDPDADELAPDDKARLIEKTKEMGLYGLDIPPAYGGPEIDLVTRTLIAVEMSQHRAGLYAPCYGTFGGAGLAQLFEATEDQKERYLYPTLRGEKRGFFGLSEPSGGSDPARAIQTKAVQDGEDWVINGGKLWISGADRADFGLVFARTDSDQGRNGVTCFIVDTDTPGFHVRRIVHTLRSAHYATELQFEDMRVPASNILGKLNRGFAIANDRLTRQRIPYAAGCIGVAIKAQEMALEYVPQRETFGAPLSSRQAIQWMLVDNDIDIKQSLWLTLEAANKAEQGEVFRKEAAIAKLVATEAGGRVVDRCMQMFGGLGVAKDLPFERWFREMRIRRIGEGPSEVQRHVIARELLGASLR</sequence>
<gene>
    <name evidence="15" type="primary">yngJ</name>
    <name evidence="15" type="ORF">SPIL2461_LOCUS109</name>
</gene>
<dbReference type="InterPro" id="IPR009075">
    <property type="entry name" value="AcylCo_DH/oxidase_C"/>
</dbReference>
<dbReference type="PROSITE" id="PS00073">
    <property type="entry name" value="ACYL_COA_DH_2"/>
    <property type="match status" value="1"/>
</dbReference>
<evidence type="ECO:0000313" key="15">
    <source>
        <dbReference type="EMBL" id="CAE7149297.1"/>
    </source>
</evidence>
<dbReference type="SUPFAM" id="SSF52518">
    <property type="entry name" value="Thiamin diphosphate-binding fold (THDP-binding)"/>
    <property type="match status" value="2"/>
</dbReference>
<dbReference type="SUPFAM" id="SSF56645">
    <property type="entry name" value="Acyl-CoA dehydrogenase NM domain-like"/>
    <property type="match status" value="1"/>
</dbReference>
<dbReference type="Pfam" id="PF02775">
    <property type="entry name" value="TPP_enzyme_C"/>
    <property type="match status" value="1"/>
</dbReference>
<keyword evidence="4" id="KW-0285">Flavoprotein</keyword>
<dbReference type="InterPro" id="IPR006091">
    <property type="entry name" value="Acyl-CoA_Oxase/DH_mid-dom"/>
</dbReference>
<reference evidence="15" key="1">
    <citation type="submission" date="2021-02" db="EMBL/GenBank/DDBJ databases">
        <authorList>
            <person name="Dougan E. K."/>
            <person name="Rhodes N."/>
            <person name="Thang M."/>
            <person name="Chan C."/>
        </authorList>
    </citation>
    <scope>NUCLEOTIDE SEQUENCE</scope>
</reference>
<evidence type="ECO:0000259" key="14">
    <source>
        <dbReference type="Pfam" id="PF22807"/>
    </source>
</evidence>
<comment type="caution">
    <text evidence="15">The sequence shown here is derived from an EMBL/GenBank/DDBJ whole genome shotgun (WGS) entry which is preliminary data.</text>
</comment>
<dbReference type="InterPro" id="IPR012000">
    <property type="entry name" value="Thiamin_PyroP_enz_cen_dom"/>
</dbReference>
<evidence type="ECO:0000256" key="3">
    <source>
        <dbReference type="ARBA" id="ARBA00009347"/>
    </source>
</evidence>
<dbReference type="Gene3D" id="1.20.140.10">
    <property type="entry name" value="Butyryl-CoA Dehydrogenase, subunit A, domain 3"/>
    <property type="match status" value="1"/>
</dbReference>
<keyword evidence="7" id="KW-0786">Thiamine pyrophosphate</keyword>
<dbReference type="Gene3D" id="3.40.50.1220">
    <property type="entry name" value="TPP-binding domain"/>
    <property type="match status" value="1"/>
</dbReference>
<dbReference type="SUPFAM" id="SSF50952">
    <property type="entry name" value="Soluble quinoprotein glucose dehydrogenase"/>
    <property type="match status" value="1"/>
</dbReference>
<dbReference type="Gene3D" id="2.120.10.30">
    <property type="entry name" value="TolB, C-terminal domain"/>
    <property type="match status" value="1"/>
</dbReference>
<evidence type="ECO:0000259" key="12">
    <source>
        <dbReference type="Pfam" id="PF02775"/>
    </source>
</evidence>
<dbReference type="InterPro" id="IPR029035">
    <property type="entry name" value="DHS-like_NAD/FAD-binding_dom"/>
</dbReference>
<dbReference type="InterPro" id="IPR045229">
    <property type="entry name" value="TPP_enz"/>
</dbReference>
<dbReference type="InterPro" id="IPR029061">
    <property type="entry name" value="THDP-binding"/>
</dbReference>
<dbReference type="Proteomes" id="UP000649617">
    <property type="component" value="Unassembled WGS sequence"/>
</dbReference>
<organism evidence="15 16">
    <name type="scientific">Symbiodinium pilosum</name>
    <name type="common">Dinoflagellate</name>
    <dbReference type="NCBI Taxonomy" id="2952"/>
    <lineage>
        <taxon>Eukaryota</taxon>
        <taxon>Sar</taxon>
        <taxon>Alveolata</taxon>
        <taxon>Dinophyceae</taxon>
        <taxon>Suessiales</taxon>
        <taxon>Symbiodiniaceae</taxon>
        <taxon>Symbiodinium</taxon>
    </lineage>
</organism>
<keyword evidence="5" id="KW-0274">FAD</keyword>
<dbReference type="InterPro" id="IPR011041">
    <property type="entry name" value="Quinoprot_gluc/sorb_DH_b-prop"/>
</dbReference>
<dbReference type="EMBL" id="CAJNIZ010000001">
    <property type="protein sequence ID" value="CAE7149297.1"/>
    <property type="molecule type" value="Genomic_DNA"/>
</dbReference>
<dbReference type="AlphaFoldDB" id="A0A812IRK3"/>
<dbReference type="InterPro" id="IPR013786">
    <property type="entry name" value="AcylCoA_DH/ox_N"/>
</dbReference>
<dbReference type="GO" id="GO:0003984">
    <property type="term" value="F:acetolactate synthase activity"/>
    <property type="evidence" value="ECO:0007669"/>
    <property type="project" value="TreeGrafter"/>
</dbReference>
<feature type="domain" description="Acyl-CoA oxidase/dehydrogenase middle" evidence="10">
    <location>
        <begin position="1010"/>
        <end position="1104"/>
    </location>
</feature>
<evidence type="ECO:0000259" key="9">
    <source>
        <dbReference type="Pfam" id="PF00441"/>
    </source>
</evidence>
<evidence type="ECO:0000256" key="2">
    <source>
        <dbReference type="ARBA" id="ARBA00007812"/>
    </source>
</evidence>
<dbReference type="Gene3D" id="2.40.110.10">
    <property type="entry name" value="Butyryl-CoA Dehydrogenase, subunit A, domain 2"/>
    <property type="match status" value="1"/>
</dbReference>
<evidence type="ECO:0000259" key="10">
    <source>
        <dbReference type="Pfam" id="PF02770"/>
    </source>
</evidence>
<comment type="cofactor">
    <cofactor evidence="1">
        <name>FAD</name>
        <dbReference type="ChEBI" id="CHEBI:57692"/>
    </cofactor>
</comment>
<dbReference type="GO" id="GO:0030976">
    <property type="term" value="F:thiamine pyrophosphate binding"/>
    <property type="evidence" value="ECO:0007669"/>
    <property type="project" value="InterPro"/>
</dbReference>
<dbReference type="Pfam" id="PF00441">
    <property type="entry name" value="Acyl-CoA_dh_1"/>
    <property type="match status" value="1"/>
</dbReference>
<dbReference type="GO" id="GO:0003995">
    <property type="term" value="F:acyl-CoA dehydrogenase activity"/>
    <property type="evidence" value="ECO:0007669"/>
    <property type="project" value="InterPro"/>
</dbReference>
<evidence type="ECO:0000313" key="16">
    <source>
        <dbReference type="Proteomes" id="UP000649617"/>
    </source>
</evidence>
<dbReference type="InterPro" id="IPR006089">
    <property type="entry name" value="Acyl-CoA_DH_CS"/>
</dbReference>
<dbReference type="PANTHER" id="PTHR18968:SF167">
    <property type="entry name" value="ACETOLACTATE SYNTHASE LARGE SUBUNIT ILVB2-RELATED"/>
    <property type="match status" value="1"/>
</dbReference>
<dbReference type="SUPFAM" id="SSF52467">
    <property type="entry name" value="DHS-like NAD/FAD-binding domain"/>
    <property type="match status" value="1"/>
</dbReference>
<dbReference type="GO" id="GO:0000287">
    <property type="term" value="F:magnesium ion binding"/>
    <property type="evidence" value="ECO:0007669"/>
    <property type="project" value="InterPro"/>
</dbReference>
<dbReference type="InterPro" id="IPR011766">
    <property type="entry name" value="TPP_enzyme_TPP-bd"/>
</dbReference>
<feature type="domain" description="Acyl-CoA dehydrogenase/oxidase C-terminal" evidence="9">
    <location>
        <begin position="1116"/>
        <end position="1265"/>
    </location>
</feature>
<dbReference type="OrthoDB" id="9988775at2759"/>
<feature type="domain" description="Acyl-CoA dehydrogenase/oxidase N-terminal" evidence="11">
    <location>
        <begin position="888"/>
        <end position="1005"/>
    </location>
</feature>
<dbReference type="CDD" id="cd00568">
    <property type="entry name" value="TPP_enzymes"/>
    <property type="match status" value="1"/>
</dbReference>
<dbReference type="GO" id="GO:0009099">
    <property type="term" value="P:L-valine biosynthetic process"/>
    <property type="evidence" value="ECO:0007669"/>
    <property type="project" value="TreeGrafter"/>
</dbReference>
<dbReference type="InterPro" id="IPR036250">
    <property type="entry name" value="AcylCo_DH-like_C"/>
</dbReference>
<dbReference type="GO" id="GO:0005948">
    <property type="term" value="C:acetolactate synthase complex"/>
    <property type="evidence" value="ECO:0007669"/>
    <property type="project" value="TreeGrafter"/>
</dbReference>
<dbReference type="SUPFAM" id="SSF47203">
    <property type="entry name" value="Acyl-CoA dehydrogenase C-terminal domain-like"/>
    <property type="match status" value="1"/>
</dbReference>
<dbReference type="InterPro" id="IPR046373">
    <property type="entry name" value="Acyl-CoA_Oxase/DH_mid-dom_sf"/>
</dbReference>
<dbReference type="GO" id="GO:0009097">
    <property type="term" value="P:isoleucine biosynthetic process"/>
    <property type="evidence" value="ECO:0007669"/>
    <property type="project" value="TreeGrafter"/>
</dbReference>
<dbReference type="Pfam" id="PF22807">
    <property type="entry name" value="TrAA12"/>
    <property type="match status" value="1"/>
</dbReference>
<accession>A0A812IRK3</accession>
<dbReference type="Pfam" id="PF02776">
    <property type="entry name" value="TPP_enzyme_N"/>
    <property type="match status" value="1"/>
</dbReference>
<evidence type="ECO:0000256" key="7">
    <source>
        <dbReference type="ARBA" id="ARBA00023052"/>
    </source>
</evidence>
<evidence type="ECO:0000259" key="13">
    <source>
        <dbReference type="Pfam" id="PF02776"/>
    </source>
</evidence>
<evidence type="ECO:0000256" key="6">
    <source>
        <dbReference type="ARBA" id="ARBA00023002"/>
    </source>
</evidence>
<comment type="similarity">
    <text evidence="3">Belongs to the acyl-CoA dehydrogenase family.</text>
</comment>
<comment type="similarity">
    <text evidence="2">Belongs to the TPP enzyme family.</text>
</comment>
<dbReference type="InterPro" id="IPR011042">
    <property type="entry name" value="6-blade_b-propeller_TolB-like"/>
</dbReference>
<evidence type="ECO:0000256" key="4">
    <source>
        <dbReference type="ARBA" id="ARBA00022630"/>
    </source>
</evidence>
<dbReference type="PANTHER" id="PTHR18968">
    <property type="entry name" value="THIAMINE PYROPHOSPHATE ENZYMES"/>
    <property type="match status" value="1"/>
</dbReference>
<keyword evidence="6" id="KW-0560">Oxidoreductase</keyword>
<dbReference type="Gene3D" id="3.40.50.970">
    <property type="match status" value="2"/>
</dbReference>
<evidence type="ECO:0000256" key="5">
    <source>
        <dbReference type="ARBA" id="ARBA00022827"/>
    </source>
</evidence>
<dbReference type="FunFam" id="1.20.140.10:FF:000004">
    <property type="entry name" value="Acyl-CoA dehydrogenase FadE25"/>
    <property type="match status" value="1"/>
</dbReference>
<feature type="domain" description="Thiamine pyrophosphate enzyme N-terminal TPP-binding" evidence="13">
    <location>
        <begin position="319"/>
        <end position="418"/>
    </location>
</feature>
<dbReference type="Gene3D" id="1.10.540.10">
    <property type="entry name" value="Acyl-CoA dehydrogenase/oxidase, N-terminal domain"/>
    <property type="match status" value="1"/>
</dbReference>
<evidence type="ECO:0000259" key="8">
    <source>
        <dbReference type="Pfam" id="PF00205"/>
    </source>
</evidence>
<dbReference type="FunFam" id="2.40.110.10:FF:000002">
    <property type="entry name" value="Acyl-CoA dehydrogenase fadE12"/>
    <property type="match status" value="1"/>
</dbReference>
<dbReference type="Pfam" id="PF02771">
    <property type="entry name" value="Acyl-CoA_dh_N"/>
    <property type="match status" value="1"/>
</dbReference>
<protein>
    <submittedName>
        <fullName evidence="15">YngJ protein</fullName>
    </submittedName>
</protein>
<dbReference type="Pfam" id="PF00205">
    <property type="entry name" value="TPP_enzyme_M"/>
    <property type="match status" value="1"/>
</dbReference>
<evidence type="ECO:0000259" key="11">
    <source>
        <dbReference type="Pfam" id="PF02771"/>
    </source>
</evidence>
<dbReference type="InterPro" id="IPR037069">
    <property type="entry name" value="AcylCoA_DH/ox_N_sf"/>
</dbReference>
<feature type="domain" description="Thiamine pyrophosphate enzyme TPP-binding" evidence="12">
    <location>
        <begin position="697"/>
        <end position="835"/>
    </location>
</feature>
<dbReference type="InterPro" id="IPR054539">
    <property type="entry name" value="Beta-prop_PDH"/>
</dbReference>
<name>A0A812IRK3_SYMPI</name>
<feature type="domain" description="Thiamine pyrophosphate enzyme central" evidence="8">
    <location>
        <begin position="500"/>
        <end position="633"/>
    </location>
</feature>
<dbReference type="Pfam" id="PF02770">
    <property type="entry name" value="Acyl-CoA_dh_M"/>
    <property type="match status" value="1"/>
</dbReference>
<dbReference type="InterPro" id="IPR012001">
    <property type="entry name" value="Thiamin_PyroP_enz_TPP-bd_dom"/>
</dbReference>
<dbReference type="CDD" id="cd07035">
    <property type="entry name" value="TPP_PYR_POX_like"/>
    <property type="match status" value="1"/>
</dbReference>
<keyword evidence="16" id="KW-1185">Reference proteome</keyword>
<evidence type="ECO:0000256" key="1">
    <source>
        <dbReference type="ARBA" id="ARBA00001974"/>
    </source>
</evidence>
<dbReference type="InterPro" id="IPR009100">
    <property type="entry name" value="AcylCoA_DH/oxidase_NM_dom_sf"/>
</dbReference>